<feature type="transmembrane region" description="Helical" evidence="5">
    <location>
        <begin position="157"/>
        <end position="183"/>
    </location>
</feature>
<comment type="subcellular location">
    <subcellularLocation>
        <location evidence="1">Membrane</location>
        <topology evidence="1">Multi-pass membrane protein</topology>
    </subcellularLocation>
</comment>
<reference evidence="6" key="1">
    <citation type="submission" date="2023-06" db="EMBL/GenBank/DDBJ databases">
        <title>Genome-scale phylogeny and comparative genomics of the fungal order Sordariales.</title>
        <authorList>
            <consortium name="Lawrence Berkeley National Laboratory"/>
            <person name="Hensen N."/>
            <person name="Bonometti L."/>
            <person name="Westerberg I."/>
            <person name="Brannstrom I.O."/>
            <person name="Guillou S."/>
            <person name="Cros-Aarteil S."/>
            <person name="Calhoun S."/>
            <person name="Haridas S."/>
            <person name="Kuo A."/>
            <person name="Mondo S."/>
            <person name="Pangilinan J."/>
            <person name="Riley R."/>
            <person name="Labutti K."/>
            <person name="Andreopoulos B."/>
            <person name="Lipzen A."/>
            <person name="Chen C."/>
            <person name="Yanf M."/>
            <person name="Daum C."/>
            <person name="Ng V."/>
            <person name="Clum A."/>
            <person name="Steindorff A."/>
            <person name="Ohm R."/>
            <person name="Martin F."/>
            <person name="Silar P."/>
            <person name="Natvig D."/>
            <person name="Lalanne C."/>
            <person name="Gautier V."/>
            <person name="Ament-Velasquez S.L."/>
            <person name="Kruys A."/>
            <person name="Hutchinson M.I."/>
            <person name="Powell A.J."/>
            <person name="Barry K."/>
            <person name="Miller A.N."/>
            <person name="Grigoriev I.V."/>
            <person name="Debuchy R."/>
            <person name="Gladieux P."/>
            <person name="Thoren M.H."/>
            <person name="Johannesson H."/>
        </authorList>
    </citation>
    <scope>NUCLEOTIDE SEQUENCE</scope>
    <source>
        <strain evidence="6">PSN4</strain>
    </source>
</reference>
<dbReference type="Pfam" id="PF10242">
    <property type="entry name" value="L_HMGIC_fpl"/>
    <property type="match status" value="1"/>
</dbReference>
<evidence type="ECO:0000313" key="6">
    <source>
        <dbReference type="EMBL" id="KAK1754474.1"/>
    </source>
</evidence>
<evidence type="ECO:0000313" key="7">
    <source>
        <dbReference type="Proteomes" id="UP001239445"/>
    </source>
</evidence>
<evidence type="ECO:0000256" key="4">
    <source>
        <dbReference type="ARBA" id="ARBA00023136"/>
    </source>
</evidence>
<dbReference type="InterPro" id="IPR019372">
    <property type="entry name" value="LHFPL"/>
</dbReference>
<evidence type="ECO:0000256" key="3">
    <source>
        <dbReference type="ARBA" id="ARBA00022989"/>
    </source>
</evidence>
<keyword evidence="3 5" id="KW-1133">Transmembrane helix</keyword>
<name>A0AAJ0BBY5_9PEZI</name>
<proteinExistence type="predicted"/>
<accession>A0AAJ0BBY5</accession>
<evidence type="ECO:0000256" key="5">
    <source>
        <dbReference type="SAM" id="Phobius"/>
    </source>
</evidence>
<organism evidence="6 7">
    <name type="scientific">Echria macrotheca</name>
    <dbReference type="NCBI Taxonomy" id="438768"/>
    <lineage>
        <taxon>Eukaryota</taxon>
        <taxon>Fungi</taxon>
        <taxon>Dikarya</taxon>
        <taxon>Ascomycota</taxon>
        <taxon>Pezizomycotina</taxon>
        <taxon>Sordariomycetes</taxon>
        <taxon>Sordariomycetidae</taxon>
        <taxon>Sordariales</taxon>
        <taxon>Schizotheciaceae</taxon>
        <taxon>Echria</taxon>
    </lineage>
</organism>
<evidence type="ECO:0000256" key="1">
    <source>
        <dbReference type="ARBA" id="ARBA00004141"/>
    </source>
</evidence>
<evidence type="ECO:0008006" key="8">
    <source>
        <dbReference type="Google" id="ProtNLM"/>
    </source>
</evidence>
<feature type="transmembrane region" description="Helical" evidence="5">
    <location>
        <begin position="119"/>
        <end position="142"/>
    </location>
</feature>
<dbReference type="Proteomes" id="UP001239445">
    <property type="component" value="Unassembled WGS sequence"/>
</dbReference>
<dbReference type="Gene3D" id="1.20.140.150">
    <property type="match status" value="1"/>
</dbReference>
<dbReference type="EMBL" id="MU839835">
    <property type="protein sequence ID" value="KAK1754474.1"/>
    <property type="molecule type" value="Genomic_DNA"/>
</dbReference>
<sequence length="198" mass="21334">MTRKAVYSAALVAVVAATAMTIASIVTPNWISYSDTGKSGDTVYDRFGLHRRCRSTAPGGCMHFPDEQQCEGDGSWFCNTWRTTGFLMSLAVVMDLVTVVGFLVIMAGGKAKRETGWRILCAMLGITAILEFGAMAIVGYVFDNDDLFHVPGYALDVSWYLCTSSAALAVLSAVGLAISAFVLPPEEGYIFLRDSTDV</sequence>
<evidence type="ECO:0000256" key="2">
    <source>
        <dbReference type="ARBA" id="ARBA00022692"/>
    </source>
</evidence>
<keyword evidence="2 5" id="KW-0812">Transmembrane</keyword>
<dbReference type="GO" id="GO:0016020">
    <property type="term" value="C:membrane"/>
    <property type="evidence" value="ECO:0007669"/>
    <property type="project" value="UniProtKB-SubCell"/>
</dbReference>
<feature type="transmembrane region" description="Helical" evidence="5">
    <location>
        <begin position="86"/>
        <end position="107"/>
    </location>
</feature>
<dbReference type="AlphaFoldDB" id="A0AAJ0BBY5"/>
<keyword evidence="4 5" id="KW-0472">Membrane</keyword>
<protein>
    <recommendedName>
        <fullName evidence="8">Pre-mRNA splicing factor</fullName>
    </recommendedName>
</protein>
<gene>
    <name evidence="6" type="ORF">QBC47DRAFT_402892</name>
</gene>
<comment type="caution">
    <text evidence="6">The sequence shown here is derived from an EMBL/GenBank/DDBJ whole genome shotgun (WGS) entry which is preliminary data.</text>
</comment>
<keyword evidence="7" id="KW-1185">Reference proteome</keyword>